<dbReference type="FunFam" id="3.40.50.300:FF:000126">
    <property type="entry name" value="Galactose/methyl galactoside import ATP-binding protein MglA"/>
    <property type="match status" value="1"/>
</dbReference>
<evidence type="ECO:0000256" key="5">
    <source>
        <dbReference type="ARBA" id="ARBA00022597"/>
    </source>
</evidence>
<dbReference type="InterPro" id="IPR050107">
    <property type="entry name" value="ABC_carbohydrate_import_ATPase"/>
</dbReference>
<evidence type="ECO:0000256" key="9">
    <source>
        <dbReference type="ARBA" id="ARBA00022967"/>
    </source>
</evidence>
<keyword evidence="10" id="KW-0472">Membrane</keyword>
<dbReference type="PROSITE" id="PS50893">
    <property type="entry name" value="ABC_TRANSPORTER_2"/>
    <property type="match status" value="2"/>
</dbReference>
<dbReference type="EMBL" id="FRCZ01000001">
    <property type="protein sequence ID" value="SHM57005.1"/>
    <property type="molecule type" value="Genomic_DNA"/>
</dbReference>
<organism evidence="12 13">
    <name type="scientific">Gracilibacillus kekensis</name>
    <dbReference type="NCBI Taxonomy" id="1027249"/>
    <lineage>
        <taxon>Bacteria</taxon>
        <taxon>Bacillati</taxon>
        <taxon>Bacillota</taxon>
        <taxon>Bacilli</taxon>
        <taxon>Bacillales</taxon>
        <taxon>Bacillaceae</taxon>
        <taxon>Gracilibacillus</taxon>
    </lineage>
</organism>
<evidence type="ECO:0000259" key="11">
    <source>
        <dbReference type="PROSITE" id="PS50893"/>
    </source>
</evidence>
<keyword evidence="7" id="KW-0547">Nucleotide-binding</keyword>
<evidence type="ECO:0000256" key="6">
    <source>
        <dbReference type="ARBA" id="ARBA00022737"/>
    </source>
</evidence>
<comment type="subcellular location">
    <subcellularLocation>
        <location evidence="2">Cell inner membrane</location>
    </subcellularLocation>
    <subcellularLocation>
        <location evidence="1">Cell membrane</location>
        <topology evidence="1">Peripheral membrane protein</topology>
    </subcellularLocation>
</comment>
<feature type="domain" description="ABC transporter" evidence="11">
    <location>
        <begin position="12"/>
        <end position="248"/>
    </location>
</feature>
<keyword evidence="8 12" id="KW-0067">ATP-binding</keyword>
<dbReference type="InterPro" id="IPR003439">
    <property type="entry name" value="ABC_transporter-like_ATP-bd"/>
</dbReference>
<evidence type="ECO:0000256" key="8">
    <source>
        <dbReference type="ARBA" id="ARBA00022840"/>
    </source>
</evidence>
<gene>
    <name evidence="12" type="ORF">SAMN05216179_0486</name>
</gene>
<dbReference type="GO" id="GO:0015749">
    <property type="term" value="P:monosaccharide transmembrane transport"/>
    <property type="evidence" value="ECO:0007669"/>
    <property type="project" value="UniProtKB-ARBA"/>
</dbReference>
<dbReference type="PANTHER" id="PTHR43790">
    <property type="entry name" value="CARBOHYDRATE TRANSPORT ATP-BINDING PROTEIN MG119-RELATED"/>
    <property type="match status" value="1"/>
</dbReference>
<proteinExistence type="predicted"/>
<protein>
    <submittedName>
        <fullName evidence="12">Monosaccharide ABC transporter ATP-binding protein, CUT2 family</fullName>
    </submittedName>
</protein>
<keyword evidence="3" id="KW-0813">Transport</keyword>
<dbReference type="GO" id="GO:0005524">
    <property type="term" value="F:ATP binding"/>
    <property type="evidence" value="ECO:0007669"/>
    <property type="project" value="UniProtKB-KW"/>
</dbReference>
<feature type="domain" description="ABC transporter" evidence="11">
    <location>
        <begin position="253"/>
        <end position="503"/>
    </location>
</feature>
<dbReference type="STRING" id="1027249.SAMN05216179_0486"/>
<evidence type="ECO:0000256" key="3">
    <source>
        <dbReference type="ARBA" id="ARBA00022448"/>
    </source>
</evidence>
<evidence type="ECO:0000256" key="1">
    <source>
        <dbReference type="ARBA" id="ARBA00004202"/>
    </source>
</evidence>
<keyword evidence="5" id="KW-0762">Sugar transport</keyword>
<keyword evidence="9" id="KW-1278">Translocase</keyword>
<dbReference type="Proteomes" id="UP000184184">
    <property type="component" value="Unassembled WGS sequence"/>
</dbReference>
<evidence type="ECO:0000256" key="2">
    <source>
        <dbReference type="ARBA" id="ARBA00004533"/>
    </source>
</evidence>
<dbReference type="FunFam" id="3.40.50.300:FF:000127">
    <property type="entry name" value="Ribose import ATP-binding protein RbsA"/>
    <property type="match status" value="1"/>
</dbReference>
<dbReference type="GO" id="GO:0016887">
    <property type="term" value="F:ATP hydrolysis activity"/>
    <property type="evidence" value="ECO:0007669"/>
    <property type="project" value="InterPro"/>
</dbReference>
<dbReference type="SMART" id="SM00382">
    <property type="entry name" value="AAA"/>
    <property type="match status" value="2"/>
</dbReference>
<evidence type="ECO:0000256" key="10">
    <source>
        <dbReference type="ARBA" id="ARBA00023136"/>
    </source>
</evidence>
<evidence type="ECO:0000313" key="13">
    <source>
        <dbReference type="Proteomes" id="UP000184184"/>
    </source>
</evidence>
<accession>A0A1M7JVP9</accession>
<dbReference type="PROSITE" id="PS00211">
    <property type="entry name" value="ABC_TRANSPORTER_1"/>
    <property type="match status" value="1"/>
</dbReference>
<dbReference type="CDD" id="cd03216">
    <property type="entry name" value="ABC_Carb_Monos_I"/>
    <property type="match status" value="1"/>
</dbReference>
<dbReference type="AlphaFoldDB" id="A0A1M7JVP9"/>
<evidence type="ECO:0000313" key="12">
    <source>
        <dbReference type="EMBL" id="SHM57005.1"/>
    </source>
</evidence>
<dbReference type="CDD" id="cd03215">
    <property type="entry name" value="ABC_Carb_Monos_II"/>
    <property type="match status" value="1"/>
</dbReference>
<dbReference type="PANTHER" id="PTHR43790:SF3">
    <property type="entry name" value="D-ALLOSE IMPORT ATP-BINDING PROTEIN ALSA-RELATED"/>
    <property type="match status" value="1"/>
</dbReference>
<name>A0A1M7JVP9_9BACI</name>
<keyword evidence="6" id="KW-0677">Repeat</keyword>
<dbReference type="SUPFAM" id="SSF52540">
    <property type="entry name" value="P-loop containing nucleoside triphosphate hydrolases"/>
    <property type="match status" value="2"/>
</dbReference>
<evidence type="ECO:0000256" key="7">
    <source>
        <dbReference type="ARBA" id="ARBA00022741"/>
    </source>
</evidence>
<keyword evidence="4" id="KW-1003">Cell membrane</keyword>
<keyword evidence="13" id="KW-1185">Reference proteome</keyword>
<dbReference type="InterPro" id="IPR017871">
    <property type="entry name" value="ABC_transporter-like_CS"/>
</dbReference>
<dbReference type="InterPro" id="IPR003593">
    <property type="entry name" value="AAA+_ATPase"/>
</dbReference>
<evidence type="ECO:0000256" key="4">
    <source>
        <dbReference type="ARBA" id="ARBA00022475"/>
    </source>
</evidence>
<dbReference type="InterPro" id="IPR027417">
    <property type="entry name" value="P-loop_NTPase"/>
</dbReference>
<sequence>MKRGVNVSEQLLEMSKITKRFPGVHALKGVDFSLRKGEVHALLGENGAGKSTLMKVLGGIYQLNEGSITIGGNKVDIKDVNDAKENGVSIIHQEIVLVPYLTIAENIFLGKEPLKKSGFIDMDSMIKQAQTFIDNFDLGLHAKMLVSDLTVAQQQMIEIIKAVSFNSEIIVMDEPTSSLTDKEVDFLFKTIKQLKEQNVGIVYISHRMNELFEVTDRITVMRDGEYIDTVNTNETTNNELISMMVGRDMNQMYERTYVKKSGQTILSVQGLTRKGVINDVSFSLEKGEILGFSGLVGAGRSEVMKCIFGIDEYDEGEIFVNGKKVNINVPNDAISHGIAYVPENRKEEGLFLIKPVDYNITIKILHQFMSMFQVNKRYEDEQADYYIKELSIKTPNKDQIVNNLSGGNQQKVLFSKWLATKPNILILDEPTRGVDVGAKSEIYTIMNQLVEEGVSIIMVSSELPEIINMSDRVAVMYKGSIQKVLEKEAMDQETIMYYATGGN</sequence>
<dbReference type="GO" id="GO:0005886">
    <property type="term" value="C:plasma membrane"/>
    <property type="evidence" value="ECO:0007669"/>
    <property type="project" value="UniProtKB-SubCell"/>
</dbReference>
<reference evidence="12 13" key="1">
    <citation type="submission" date="2016-11" db="EMBL/GenBank/DDBJ databases">
        <authorList>
            <person name="Jaros S."/>
            <person name="Januszkiewicz K."/>
            <person name="Wedrychowicz H."/>
        </authorList>
    </citation>
    <scope>NUCLEOTIDE SEQUENCE [LARGE SCALE GENOMIC DNA]</scope>
    <source>
        <strain evidence="12 13">CGMCC 1.10681</strain>
    </source>
</reference>
<dbReference type="Gene3D" id="3.40.50.300">
    <property type="entry name" value="P-loop containing nucleotide triphosphate hydrolases"/>
    <property type="match status" value="2"/>
</dbReference>
<dbReference type="Pfam" id="PF00005">
    <property type="entry name" value="ABC_tran"/>
    <property type="match status" value="2"/>
</dbReference>